<dbReference type="Proteomes" id="UP000886998">
    <property type="component" value="Unassembled WGS sequence"/>
</dbReference>
<name>A0A8X6XCN6_9ARAC</name>
<proteinExistence type="predicted"/>
<evidence type="ECO:0000313" key="1">
    <source>
        <dbReference type="EMBL" id="GFY49406.1"/>
    </source>
</evidence>
<sequence>MKLQWKTDPFDGTLGHFEVFRPPLLLYIPNKDINYKDYILTSDTYYGLQQKARNSLESNVFEFCGFNVENLESKDKICTIVRSSNHEENGVKDLLKPSNALLQSEKLLIEKLRVDKVSLLNHNIALPINEVDDFINVIKFLKFSLERYLLERAIRWGKVVDDALRLEGSAELREDLKKYLQNAQCYLSLISDKHLNCLLIVC</sequence>
<accession>A0A8X6XCN6</accession>
<reference evidence="1" key="1">
    <citation type="submission" date="2020-08" db="EMBL/GenBank/DDBJ databases">
        <title>Multicomponent nature underlies the extraordinary mechanical properties of spider dragline silk.</title>
        <authorList>
            <person name="Kono N."/>
            <person name="Nakamura H."/>
            <person name="Mori M."/>
            <person name="Yoshida Y."/>
            <person name="Ohtoshi R."/>
            <person name="Malay A.D."/>
            <person name="Moran D.A.P."/>
            <person name="Tomita M."/>
            <person name="Numata K."/>
            <person name="Arakawa K."/>
        </authorList>
    </citation>
    <scope>NUCLEOTIDE SEQUENCE</scope>
</reference>
<evidence type="ECO:0000313" key="2">
    <source>
        <dbReference type="Proteomes" id="UP000886998"/>
    </source>
</evidence>
<keyword evidence="2" id="KW-1185">Reference proteome</keyword>
<comment type="caution">
    <text evidence="1">The sequence shown here is derived from an EMBL/GenBank/DDBJ whole genome shotgun (WGS) entry which is preliminary data.</text>
</comment>
<dbReference type="AlphaFoldDB" id="A0A8X6XCN6"/>
<dbReference type="EMBL" id="BMAV01006999">
    <property type="protein sequence ID" value="GFY49406.1"/>
    <property type="molecule type" value="Genomic_DNA"/>
</dbReference>
<gene>
    <name evidence="1" type="ORF">TNIN_417791</name>
</gene>
<dbReference type="OrthoDB" id="10401092at2759"/>
<protein>
    <submittedName>
        <fullName evidence="1">Uncharacterized protein</fullName>
    </submittedName>
</protein>
<organism evidence="1 2">
    <name type="scientific">Trichonephila inaurata madagascariensis</name>
    <dbReference type="NCBI Taxonomy" id="2747483"/>
    <lineage>
        <taxon>Eukaryota</taxon>
        <taxon>Metazoa</taxon>
        <taxon>Ecdysozoa</taxon>
        <taxon>Arthropoda</taxon>
        <taxon>Chelicerata</taxon>
        <taxon>Arachnida</taxon>
        <taxon>Araneae</taxon>
        <taxon>Araneomorphae</taxon>
        <taxon>Entelegynae</taxon>
        <taxon>Araneoidea</taxon>
        <taxon>Nephilidae</taxon>
        <taxon>Trichonephila</taxon>
        <taxon>Trichonephila inaurata</taxon>
    </lineage>
</organism>